<dbReference type="GO" id="GO:0006355">
    <property type="term" value="P:regulation of DNA-templated transcription"/>
    <property type="evidence" value="ECO:0007669"/>
    <property type="project" value="InterPro"/>
</dbReference>
<gene>
    <name evidence="3" type="ORF">KI688_008924</name>
</gene>
<accession>A0A9P8BPB4</accession>
<dbReference type="EMBL" id="JAHRHY010000034">
    <property type="protein sequence ID" value="KAG9060747.1"/>
    <property type="molecule type" value="Genomic_DNA"/>
</dbReference>
<name>A0A9P8BPB4_9FUNG</name>
<dbReference type="OrthoDB" id="2446166at2759"/>
<sequence>MLRQESQEYYAWGLQQLLEATKTETGYVYPTTIIMDEEAAMEAATDQVLTGRTNIVSCIWHMLRNIRRHIKRVFPKCVDQEAFMDVFNEAREAITEDAFRMIWMGLCQRFGGEGRGERREPEIKSMVKGKKAEKVKGEEKKDSPSQDDQLVDRDDHMFVEYEWGDWGKYLRRMRRRREHWAGPWVKTIFTAGMRSSQRVEMTHRLIKMLGVNSQTPLQRLLEFISTKLNRELAFAIVGRVTNHSKDLDGVIACDFKMVLSASSRFLDHYAMSQMRIELAQSYGFQHRVIDPQSISQDISKVSLYDDCYQSIKSR</sequence>
<protein>
    <recommendedName>
        <fullName evidence="2">MULE transposase domain-containing protein</fullName>
    </recommendedName>
</protein>
<dbReference type="PANTHER" id="PTHR31669:SF251">
    <property type="entry name" value="PROTEIN FAR1-RELATED SEQUENCE"/>
    <property type="match status" value="1"/>
</dbReference>
<dbReference type="Proteomes" id="UP000707451">
    <property type="component" value="Unassembled WGS sequence"/>
</dbReference>
<comment type="caution">
    <text evidence="3">The sequence shown here is derived from an EMBL/GenBank/DDBJ whole genome shotgun (WGS) entry which is preliminary data.</text>
</comment>
<feature type="region of interest" description="Disordered" evidence="1">
    <location>
        <begin position="112"/>
        <end position="149"/>
    </location>
</feature>
<evidence type="ECO:0000313" key="4">
    <source>
        <dbReference type="Proteomes" id="UP000707451"/>
    </source>
</evidence>
<proteinExistence type="predicted"/>
<evidence type="ECO:0000256" key="1">
    <source>
        <dbReference type="SAM" id="MobiDB-lite"/>
    </source>
</evidence>
<feature type="domain" description="MULE transposase" evidence="2">
    <location>
        <begin position="2"/>
        <end position="65"/>
    </location>
</feature>
<dbReference type="PANTHER" id="PTHR31669">
    <property type="entry name" value="PROTEIN FAR1-RELATED SEQUENCE 10-RELATED"/>
    <property type="match status" value="1"/>
</dbReference>
<evidence type="ECO:0000259" key="2">
    <source>
        <dbReference type="Pfam" id="PF10551"/>
    </source>
</evidence>
<keyword evidence="4" id="KW-1185">Reference proteome</keyword>
<evidence type="ECO:0000313" key="3">
    <source>
        <dbReference type="EMBL" id="KAG9060747.1"/>
    </source>
</evidence>
<dbReference type="AlphaFoldDB" id="A0A9P8BPB4"/>
<dbReference type="Pfam" id="PF10551">
    <property type="entry name" value="MULE"/>
    <property type="match status" value="1"/>
</dbReference>
<dbReference type="InterPro" id="IPR018289">
    <property type="entry name" value="MULE_transposase_dom"/>
</dbReference>
<dbReference type="InterPro" id="IPR031052">
    <property type="entry name" value="FHY3/FAR1"/>
</dbReference>
<organism evidence="3 4">
    <name type="scientific">Linnemannia hyalina</name>
    <dbReference type="NCBI Taxonomy" id="64524"/>
    <lineage>
        <taxon>Eukaryota</taxon>
        <taxon>Fungi</taxon>
        <taxon>Fungi incertae sedis</taxon>
        <taxon>Mucoromycota</taxon>
        <taxon>Mortierellomycotina</taxon>
        <taxon>Mortierellomycetes</taxon>
        <taxon>Mortierellales</taxon>
        <taxon>Mortierellaceae</taxon>
        <taxon>Linnemannia</taxon>
    </lineage>
</organism>
<reference evidence="3" key="1">
    <citation type="submission" date="2021-06" db="EMBL/GenBank/DDBJ databases">
        <title>Genome Sequence of Mortierella hyaline Strain SCG-10, a Cold-Adapted, Nitrate-Reducing Fungus Isolated from Soil in Minnesota, USA.</title>
        <authorList>
            <person name="Aldossari N."/>
        </authorList>
    </citation>
    <scope>NUCLEOTIDE SEQUENCE</scope>
    <source>
        <strain evidence="3">SCG-10</strain>
    </source>
</reference>